<gene>
    <name evidence="1" type="ORF">BDP55DRAFT_48848</name>
</gene>
<organism evidence="1 2">
    <name type="scientific">Colletotrichum godetiae</name>
    <dbReference type="NCBI Taxonomy" id="1209918"/>
    <lineage>
        <taxon>Eukaryota</taxon>
        <taxon>Fungi</taxon>
        <taxon>Dikarya</taxon>
        <taxon>Ascomycota</taxon>
        <taxon>Pezizomycotina</taxon>
        <taxon>Sordariomycetes</taxon>
        <taxon>Hypocreomycetidae</taxon>
        <taxon>Glomerellales</taxon>
        <taxon>Glomerellaceae</taxon>
        <taxon>Colletotrichum</taxon>
        <taxon>Colletotrichum acutatum species complex</taxon>
    </lineage>
</organism>
<comment type="caution">
    <text evidence="1">The sequence shown here is derived from an EMBL/GenBank/DDBJ whole genome shotgun (WGS) entry which is preliminary data.</text>
</comment>
<dbReference type="RefSeq" id="XP_060432267.1">
    <property type="nucleotide sequence ID" value="XM_060567637.1"/>
</dbReference>
<accession>A0AAJ0F0K8</accession>
<protein>
    <submittedName>
        <fullName evidence="1">Uncharacterized protein</fullName>
    </submittedName>
</protein>
<dbReference type="Proteomes" id="UP001224890">
    <property type="component" value="Unassembled WGS sequence"/>
</dbReference>
<reference evidence="1" key="1">
    <citation type="submission" date="2021-06" db="EMBL/GenBank/DDBJ databases">
        <title>Comparative genomics, transcriptomics and evolutionary studies reveal genomic signatures of adaptation to plant cell wall in hemibiotrophic fungi.</title>
        <authorList>
            <consortium name="DOE Joint Genome Institute"/>
            <person name="Baroncelli R."/>
            <person name="Diaz J.F."/>
            <person name="Benocci T."/>
            <person name="Peng M."/>
            <person name="Battaglia E."/>
            <person name="Haridas S."/>
            <person name="Andreopoulos W."/>
            <person name="Labutti K."/>
            <person name="Pangilinan J."/>
            <person name="Floch G.L."/>
            <person name="Makela M.R."/>
            <person name="Henrissat B."/>
            <person name="Grigoriev I.V."/>
            <person name="Crouch J.A."/>
            <person name="De Vries R.P."/>
            <person name="Sukno S.A."/>
            <person name="Thon M.R."/>
        </authorList>
    </citation>
    <scope>NUCLEOTIDE SEQUENCE</scope>
    <source>
        <strain evidence="1">CBS 193.32</strain>
    </source>
</reference>
<evidence type="ECO:0000313" key="2">
    <source>
        <dbReference type="Proteomes" id="UP001224890"/>
    </source>
</evidence>
<name>A0AAJ0F0K8_9PEZI</name>
<dbReference type="AlphaFoldDB" id="A0AAJ0F0K8"/>
<evidence type="ECO:0000313" key="1">
    <source>
        <dbReference type="EMBL" id="KAK1688572.1"/>
    </source>
</evidence>
<dbReference type="GeneID" id="85452163"/>
<dbReference type="EMBL" id="JAHMHR010000011">
    <property type="protein sequence ID" value="KAK1688572.1"/>
    <property type="molecule type" value="Genomic_DNA"/>
</dbReference>
<keyword evidence="2" id="KW-1185">Reference proteome</keyword>
<sequence length="241" mass="26479">MCVPRPYIVGFGRLFTSTVAAAFSVFNKLKTPGIFCLLQPYLRHRHKRFAVGRSAGRPWVAIAGLGSNCATHCPPYTESVQIRIRILCYGLPPGVQPSILSSAPHSVMPHLFTTAKPRGLFFHSTDGIWERSTPALASNSIVYGNVEDSSARPGWRLGTTACRAWTVIPNLSYEPTRVSDTQCTDPLQFGLEDWVLPTCSSCPPPQSPVCPDPDHSRFVLSSANANNIKSPRWGPWELGRC</sequence>
<proteinExistence type="predicted"/>